<feature type="compositionally biased region" description="Basic and acidic residues" evidence="3">
    <location>
        <begin position="280"/>
        <end position="295"/>
    </location>
</feature>
<feature type="region of interest" description="Disordered" evidence="3">
    <location>
        <begin position="1"/>
        <end position="115"/>
    </location>
</feature>
<feature type="region of interest" description="Disordered" evidence="3">
    <location>
        <begin position="156"/>
        <end position="175"/>
    </location>
</feature>
<dbReference type="OrthoDB" id="429427at2759"/>
<dbReference type="AlphaFoldDB" id="A0A317SZG1"/>
<accession>A0A317SZG1</accession>
<dbReference type="EMBL" id="PYWC01000012">
    <property type="protein sequence ID" value="PWW78827.1"/>
    <property type="molecule type" value="Genomic_DNA"/>
</dbReference>
<organism evidence="4 5">
    <name type="scientific">Tuber magnatum</name>
    <name type="common">white Piedmont truffle</name>
    <dbReference type="NCBI Taxonomy" id="42249"/>
    <lineage>
        <taxon>Eukaryota</taxon>
        <taxon>Fungi</taxon>
        <taxon>Dikarya</taxon>
        <taxon>Ascomycota</taxon>
        <taxon>Pezizomycotina</taxon>
        <taxon>Pezizomycetes</taxon>
        <taxon>Pezizales</taxon>
        <taxon>Tuberaceae</taxon>
        <taxon>Tuber</taxon>
    </lineage>
</organism>
<sequence length="428" mass="47062">MRSTFASRRSKGRVVARDDDSEEEAKQTKVVKAPLKSTKQSQGNLARPKGKKSSSLRLSFGPDASTADDEESEVFTLKKSVLSRKASEKNAAKKSGLSAGAIGVEHPNLTPSVNRPTYSKEYLEELRSNTPAIPLSQQADLEVEDVVVDMDVVGTDIPKTDKNTASTGYRESSKQGTVIPDEGWVRVMKARRAEKAAKAKAGDYISLNMGGDDEGGGILLKSKKKESRIQRAGDNMYDEEELEKYVEDDGIVLGDKAAQRVYDRKRRENIRDAIREAEGVHDDLMDMDSDSRDSLAEEWERDQLKKGDFSNSSGGGIARDLEMLSRQPPRVTPLPDLDDALRRLEETLAAMEFKKAQMVRQAEALQSEKQEISEREAMVQEGLQKASEEYEKLRGSLEIGGSGGGAGVVSRGLESFGNTPIRVAEDET</sequence>
<dbReference type="GO" id="GO:0071008">
    <property type="term" value="C:U2-type post-mRNA release spliceosomal complex"/>
    <property type="evidence" value="ECO:0007669"/>
    <property type="project" value="InterPro"/>
</dbReference>
<dbReference type="GO" id="GO:0000390">
    <property type="term" value="P:spliceosomal complex disassembly"/>
    <property type="evidence" value="ECO:0007669"/>
    <property type="project" value="InterPro"/>
</dbReference>
<dbReference type="Pfam" id="PF15458">
    <property type="entry name" value="NTR2"/>
    <property type="match status" value="1"/>
</dbReference>
<evidence type="ECO:0000313" key="5">
    <source>
        <dbReference type="Proteomes" id="UP000246991"/>
    </source>
</evidence>
<dbReference type="PANTHER" id="PTHR12214:SF0">
    <property type="entry name" value="LD29489P"/>
    <property type="match status" value="1"/>
</dbReference>
<dbReference type="InterPro" id="IPR028211">
    <property type="entry name" value="Ntr2"/>
</dbReference>
<evidence type="ECO:0000256" key="1">
    <source>
        <dbReference type="ARBA" id="ARBA00004123"/>
    </source>
</evidence>
<feature type="region of interest" description="Disordered" evidence="3">
    <location>
        <begin position="280"/>
        <end position="336"/>
    </location>
</feature>
<feature type="compositionally biased region" description="Polar residues" evidence="3">
    <location>
        <begin position="163"/>
        <end position="175"/>
    </location>
</feature>
<comment type="caution">
    <text evidence="4">The sequence shown here is derived from an EMBL/GenBank/DDBJ whole genome shotgun (WGS) entry which is preliminary data.</text>
</comment>
<proteinExistence type="predicted"/>
<dbReference type="InterPro" id="IPR012890">
    <property type="entry name" value="GCFC2-like"/>
</dbReference>
<dbReference type="Proteomes" id="UP000246991">
    <property type="component" value="Unassembled WGS sequence"/>
</dbReference>
<comment type="subcellular location">
    <subcellularLocation>
        <location evidence="1">Nucleus</location>
    </subcellularLocation>
</comment>
<gene>
    <name evidence="4" type="ORF">C7212DRAFT_349391</name>
</gene>
<dbReference type="PANTHER" id="PTHR12214">
    <property type="entry name" value="GC-RICH SEQUENCE DNA-BINDING FACTOR"/>
    <property type="match status" value="1"/>
</dbReference>
<name>A0A317SZG1_9PEZI</name>
<keyword evidence="5" id="KW-1185">Reference proteome</keyword>
<evidence type="ECO:0000256" key="2">
    <source>
        <dbReference type="ARBA" id="ARBA00023242"/>
    </source>
</evidence>
<reference evidence="4 5" key="1">
    <citation type="submission" date="2018-03" db="EMBL/GenBank/DDBJ databases">
        <title>Genomes of Pezizomycetes fungi and the evolution of truffles.</title>
        <authorList>
            <person name="Murat C."/>
            <person name="Payen T."/>
            <person name="Noel B."/>
            <person name="Kuo A."/>
            <person name="Martin F.M."/>
        </authorList>
    </citation>
    <scope>NUCLEOTIDE SEQUENCE [LARGE SCALE GENOMIC DNA]</scope>
    <source>
        <strain evidence="4">091103-1</strain>
    </source>
</reference>
<keyword evidence="2" id="KW-0539">Nucleus</keyword>
<evidence type="ECO:0000256" key="3">
    <source>
        <dbReference type="SAM" id="MobiDB-lite"/>
    </source>
</evidence>
<evidence type="ECO:0000313" key="4">
    <source>
        <dbReference type="EMBL" id="PWW78827.1"/>
    </source>
</evidence>
<protein>
    <submittedName>
        <fullName evidence="4">Uncharacterized protein</fullName>
    </submittedName>
</protein>
<dbReference type="STRING" id="42249.A0A317SZG1"/>
<dbReference type="GO" id="GO:0003677">
    <property type="term" value="F:DNA binding"/>
    <property type="evidence" value="ECO:0007669"/>
    <property type="project" value="InterPro"/>
</dbReference>